<dbReference type="PROSITE" id="PS51186">
    <property type="entry name" value="GNAT"/>
    <property type="match status" value="1"/>
</dbReference>
<dbReference type="RefSeq" id="WP_020511764.1">
    <property type="nucleotide sequence ID" value="NZ_JBIAZU010000003.1"/>
</dbReference>
<evidence type="ECO:0000313" key="3">
    <source>
        <dbReference type="Proteomes" id="UP001602245"/>
    </source>
</evidence>
<organism evidence="2 3">
    <name type="scientific">Paractinoplanes globisporus</name>
    <dbReference type="NCBI Taxonomy" id="113565"/>
    <lineage>
        <taxon>Bacteria</taxon>
        <taxon>Bacillati</taxon>
        <taxon>Actinomycetota</taxon>
        <taxon>Actinomycetes</taxon>
        <taxon>Micromonosporales</taxon>
        <taxon>Micromonosporaceae</taxon>
        <taxon>Paractinoplanes</taxon>
    </lineage>
</organism>
<evidence type="ECO:0000313" key="2">
    <source>
        <dbReference type="EMBL" id="MFF5291902.1"/>
    </source>
</evidence>
<sequence length="193" mass="21575">MPPADHVGIEIGTATLAAAAIDPICRLYDEVFSQPPFFWRSDESQLHRERLERLLSDPSFGVTLARRDGRLVGFAYGFTLPSDSKRWVSLTEPVPAELAAEWPGRTFVLFDFAVEVPSRGQSIGKRLHDGLLGSRHEERATLTVQPTALETKARYERWKWRMVGQIDGGPTGAAPLFDVYVRPSLIDLRPSVT</sequence>
<accession>A0ABW6WIF6</accession>
<dbReference type="EMBL" id="JBIAZU010000003">
    <property type="protein sequence ID" value="MFF5291902.1"/>
    <property type="molecule type" value="Genomic_DNA"/>
</dbReference>
<dbReference type="Proteomes" id="UP001602245">
    <property type="component" value="Unassembled WGS sequence"/>
</dbReference>
<reference evidence="2 3" key="1">
    <citation type="submission" date="2024-10" db="EMBL/GenBank/DDBJ databases">
        <title>The Natural Products Discovery Center: Release of the First 8490 Sequenced Strains for Exploring Actinobacteria Biosynthetic Diversity.</title>
        <authorList>
            <person name="Kalkreuter E."/>
            <person name="Kautsar S.A."/>
            <person name="Yang D."/>
            <person name="Bader C.D."/>
            <person name="Teijaro C.N."/>
            <person name="Fluegel L."/>
            <person name="Davis C.M."/>
            <person name="Simpson J.R."/>
            <person name="Lauterbach L."/>
            <person name="Steele A.D."/>
            <person name="Gui C."/>
            <person name="Meng S."/>
            <person name="Li G."/>
            <person name="Viehrig K."/>
            <person name="Ye F."/>
            <person name="Su P."/>
            <person name="Kiefer A.F."/>
            <person name="Nichols A."/>
            <person name="Cepeda A.J."/>
            <person name="Yan W."/>
            <person name="Fan B."/>
            <person name="Jiang Y."/>
            <person name="Adhikari A."/>
            <person name="Zheng C.-J."/>
            <person name="Schuster L."/>
            <person name="Cowan T.M."/>
            <person name="Smanski M.J."/>
            <person name="Chevrette M.G."/>
            <person name="De Carvalho L.P.S."/>
            <person name="Shen B."/>
        </authorList>
    </citation>
    <scope>NUCLEOTIDE SEQUENCE [LARGE SCALE GENOMIC DNA]</scope>
    <source>
        <strain evidence="2 3">NPDC000087</strain>
    </source>
</reference>
<dbReference type="InterPro" id="IPR000182">
    <property type="entry name" value="GNAT_dom"/>
</dbReference>
<dbReference type="Pfam" id="PF00583">
    <property type="entry name" value="Acetyltransf_1"/>
    <property type="match status" value="1"/>
</dbReference>
<proteinExistence type="predicted"/>
<dbReference type="EC" id="2.3.1.-" evidence="2"/>
<dbReference type="InterPro" id="IPR016181">
    <property type="entry name" value="Acyl_CoA_acyltransferase"/>
</dbReference>
<dbReference type="Gene3D" id="3.40.630.30">
    <property type="match status" value="1"/>
</dbReference>
<feature type="domain" description="N-acetyltransferase" evidence="1">
    <location>
        <begin position="9"/>
        <end position="186"/>
    </location>
</feature>
<keyword evidence="2" id="KW-0012">Acyltransferase</keyword>
<evidence type="ECO:0000259" key="1">
    <source>
        <dbReference type="PROSITE" id="PS51186"/>
    </source>
</evidence>
<protein>
    <submittedName>
        <fullName evidence="2">GNAT family N-acetyltransferase</fullName>
        <ecNumber evidence="2">2.3.1.-</ecNumber>
    </submittedName>
</protein>
<comment type="caution">
    <text evidence="2">The sequence shown here is derived from an EMBL/GenBank/DDBJ whole genome shotgun (WGS) entry which is preliminary data.</text>
</comment>
<name>A0ABW6WIF6_9ACTN</name>
<keyword evidence="3" id="KW-1185">Reference proteome</keyword>
<dbReference type="GO" id="GO:0016746">
    <property type="term" value="F:acyltransferase activity"/>
    <property type="evidence" value="ECO:0007669"/>
    <property type="project" value="UniProtKB-KW"/>
</dbReference>
<dbReference type="SUPFAM" id="SSF55729">
    <property type="entry name" value="Acyl-CoA N-acyltransferases (Nat)"/>
    <property type="match status" value="1"/>
</dbReference>
<keyword evidence="2" id="KW-0808">Transferase</keyword>
<gene>
    <name evidence="2" type="ORF">ACFY35_20875</name>
</gene>